<evidence type="ECO:0000313" key="2">
    <source>
        <dbReference type="EMBL" id="CAB1455745.1"/>
    </source>
</evidence>
<proteinExistence type="predicted"/>
<protein>
    <submittedName>
        <fullName evidence="2">Uncharacterized protein</fullName>
    </submittedName>
</protein>
<dbReference type="AlphaFoldDB" id="A0A9N7Z951"/>
<gene>
    <name evidence="2" type="ORF">PLEPLA_LOCUS43526</name>
</gene>
<keyword evidence="3" id="KW-1185">Reference proteome</keyword>
<evidence type="ECO:0000313" key="3">
    <source>
        <dbReference type="Proteomes" id="UP001153269"/>
    </source>
</evidence>
<name>A0A9N7Z951_PLEPL</name>
<dbReference type="EMBL" id="CADEAL010004269">
    <property type="protein sequence ID" value="CAB1455745.1"/>
    <property type="molecule type" value="Genomic_DNA"/>
</dbReference>
<accession>A0A9N7Z951</accession>
<feature type="compositionally biased region" description="Polar residues" evidence="1">
    <location>
        <begin position="1"/>
        <end position="11"/>
    </location>
</feature>
<sequence>MLSPQRTLTEWSSSSSSSLRSAFLDLPPPLRTLLFTFNPNSSLLSLIEQRGNDRARESSSVCETQPPLSPNALFFPQSRWDRTEASRCFYKQTSQEMDHFSLLTPEEEKVKSIQL</sequence>
<reference evidence="2" key="1">
    <citation type="submission" date="2020-03" db="EMBL/GenBank/DDBJ databases">
        <authorList>
            <person name="Weist P."/>
        </authorList>
    </citation>
    <scope>NUCLEOTIDE SEQUENCE</scope>
</reference>
<evidence type="ECO:0000256" key="1">
    <source>
        <dbReference type="SAM" id="MobiDB-lite"/>
    </source>
</evidence>
<organism evidence="2 3">
    <name type="scientific">Pleuronectes platessa</name>
    <name type="common">European plaice</name>
    <dbReference type="NCBI Taxonomy" id="8262"/>
    <lineage>
        <taxon>Eukaryota</taxon>
        <taxon>Metazoa</taxon>
        <taxon>Chordata</taxon>
        <taxon>Craniata</taxon>
        <taxon>Vertebrata</taxon>
        <taxon>Euteleostomi</taxon>
        <taxon>Actinopterygii</taxon>
        <taxon>Neopterygii</taxon>
        <taxon>Teleostei</taxon>
        <taxon>Neoteleostei</taxon>
        <taxon>Acanthomorphata</taxon>
        <taxon>Carangaria</taxon>
        <taxon>Pleuronectiformes</taxon>
        <taxon>Pleuronectoidei</taxon>
        <taxon>Pleuronectidae</taxon>
        <taxon>Pleuronectes</taxon>
    </lineage>
</organism>
<comment type="caution">
    <text evidence="2">The sequence shown here is derived from an EMBL/GenBank/DDBJ whole genome shotgun (WGS) entry which is preliminary data.</text>
</comment>
<feature type="region of interest" description="Disordered" evidence="1">
    <location>
        <begin position="1"/>
        <end position="20"/>
    </location>
</feature>
<dbReference type="Proteomes" id="UP001153269">
    <property type="component" value="Unassembled WGS sequence"/>
</dbReference>